<evidence type="ECO:0000256" key="2">
    <source>
        <dbReference type="ARBA" id="ARBA00023015"/>
    </source>
</evidence>
<evidence type="ECO:0000313" key="9">
    <source>
        <dbReference type="Proteomes" id="UP000504638"/>
    </source>
</evidence>
<dbReference type="PROSITE" id="PS51351">
    <property type="entry name" value="TFIIE_BETA_C"/>
    <property type="match status" value="1"/>
</dbReference>
<dbReference type="InterPro" id="IPR054600">
    <property type="entry name" value="TFA2_E-tether"/>
</dbReference>
<evidence type="ECO:0000256" key="5">
    <source>
        <dbReference type="ARBA" id="ARBA00023242"/>
    </source>
</evidence>
<dbReference type="GeneID" id="54419789"/>
<dbReference type="GO" id="GO:0006367">
    <property type="term" value="P:transcription initiation at RNA polymerase II promoter"/>
    <property type="evidence" value="ECO:0007669"/>
    <property type="project" value="InterPro"/>
</dbReference>
<evidence type="ECO:0000256" key="4">
    <source>
        <dbReference type="ARBA" id="ARBA00023163"/>
    </source>
</evidence>
<accession>A0A6G1G7Z4</accession>
<dbReference type="PANTHER" id="PTHR12716:SF8">
    <property type="entry name" value="TRANSCRIPTION INITIATION FACTOR IIE SUBUNIT BETA"/>
    <property type="match status" value="1"/>
</dbReference>
<reference evidence="10" key="2">
    <citation type="submission" date="2020-04" db="EMBL/GenBank/DDBJ databases">
        <authorList>
            <consortium name="NCBI Genome Project"/>
        </authorList>
    </citation>
    <scope>NUCLEOTIDE SEQUENCE</scope>
    <source>
        <strain evidence="10">CBS 781.70</strain>
    </source>
</reference>
<dbReference type="Pfam" id="PF18121">
    <property type="entry name" value="TFA2_Winged_2"/>
    <property type="match status" value="1"/>
</dbReference>
<dbReference type="PANTHER" id="PTHR12716">
    <property type="entry name" value="TRANSCRIPTION INITIATION FACTOR IIE, BETA SUBUNIT"/>
    <property type="match status" value="1"/>
</dbReference>
<evidence type="ECO:0000313" key="10">
    <source>
        <dbReference type="RefSeq" id="XP_033535672.1"/>
    </source>
</evidence>
<evidence type="ECO:0000256" key="1">
    <source>
        <dbReference type="ARBA" id="ARBA00004123"/>
    </source>
</evidence>
<dbReference type="Pfam" id="PF22254">
    <property type="entry name" value="TFA2_E-tether"/>
    <property type="match status" value="1"/>
</dbReference>
<dbReference type="InterPro" id="IPR040501">
    <property type="entry name" value="TFA2_Winged_2"/>
</dbReference>
<dbReference type="Proteomes" id="UP000504638">
    <property type="component" value="Unplaced"/>
</dbReference>
<evidence type="ECO:0000259" key="7">
    <source>
        <dbReference type="PROSITE" id="PS51351"/>
    </source>
</evidence>
<keyword evidence="3" id="KW-0238">DNA-binding</keyword>
<organism evidence="8">
    <name type="scientific">Eremomyces bilateralis CBS 781.70</name>
    <dbReference type="NCBI Taxonomy" id="1392243"/>
    <lineage>
        <taxon>Eukaryota</taxon>
        <taxon>Fungi</taxon>
        <taxon>Dikarya</taxon>
        <taxon>Ascomycota</taxon>
        <taxon>Pezizomycotina</taxon>
        <taxon>Dothideomycetes</taxon>
        <taxon>Dothideomycetes incertae sedis</taxon>
        <taxon>Eremomycetales</taxon>
        <taxon>Eremomycetaceae</taxon>
        <taxon>Eremomyces</taxon>
    </lineage>
</organism>
<keyword evidence="2" id="KW-0805">Transcription regulation</keyword>
<sequence>MAQLTSSAATLGSRLFMNVAYAIDYLKEKDRPLTFDSIVAYLSLDHSDDLRQLRGALRRALLEDPRVLYSRDGLAGKGSFEFRSKYGVRSQEQLLALLQKQSTAVGILVKDLKDGWPGAPAAIESLAAQGAVLVVRNKKDNAPKKVWLDDASLRHPVDEAFRGMWDAVKLPANGEEVREKLEAAGLKPTTAKKVVQVVAPRERKRKAARGGRQTNTHMIGILRDYSHKRK</sequence>
<dbReference type="GO" id="GO:0005673">
    <property type="term" value="C:transcription factor TFIIE complex"/>
    <property type="evidence" value="ECO:0007669"/>
    <property type="project" value="InterPro"/>
</dbReference>
<keyword evidence="4" id="KW-0804">Transcription</keyword>
<proteinExistence type="predicted"/>
<name>A0A6G1G7Z4_9PEZI</name>
<keyword evidence="5" id="KW-0539">Nucleus</keyword>
<feature type="domain" description="TFIIE beta" evidence="7">
    <location>
        <begin position="4"/>
        <end position="89"/>
    </location>
</feature>
<evidence type="ECO:0000256" key="3">
    <source>
        <dbReference type="ARBA" id="ARBA00023125"/>
    </source>
</evidence>
<dbReference type="InterPro" id="IPR003166">
    <property type="entry name" value="TFIIE_bsu_DNA-bd"/>
</dbReference>
<dbReference type="AlphaFoldDB" id="A0A6G1G7Z4"/>
<dbReference type="OrthoDB" id="5323195at2759"/>
<dbReference type="Pfam" id="PF02186">
    <property type="entry name" value="TFIIE_beta"/>
    <property type="match status" value="1"/>
</dbReference>
<protein>
    <recommendedName>
        <fullName evidence="7">TFIIE beta domain-containing protein</fullName>
    </recommendedName>
</protein>
<reference evidence="10" key="3">
    <citation type="submission" date="2025-04" db="UniProtKB">
        <authorList>
            <consortium name="RefSeq"/>
        </authorList>
    </citation>
    <scope>IDENTIFICATION</scope>
    <source>
        <strain evidence="10">CBS 781.70</strain>
    </source>
</reference>
<dbReference type="EMBL" id="ML975154">
    <property type="protein sequence ID" value="KAF1814041.1"/>
    <property type="molecule type" value="Genomic_DNA"/>
</dbReference>
<comment type="function">
    <text evidence="6">Recruits TFIIH to the initiation complex and stimulates the RNA polymerase II C-terminal domain kinase and DNA-dependent ATPase activities of TFIIH. Both TFIIH and TFIIE are required for promoter clearance by RNA polymerase.</text>
</comment>
<reference evidence="8 10" key="1">
    <citation type="submission" date="2020-01" db="EMBL/GenBank/DDBJ databases">
        <authorList>
            <consortium name="DOE Joint Genome Institute"/>
            <person name="Haridas S."/>
            <person name="Albert R."/>
            <person name="Binder M."/>
            <person name="Bloem J."/>
            <person name="Labutti K."/>
            <person name="Salamov A."/>
            <person name="Andreopoulos B."/>
            <person name="Baker S.E."/>
            <person name="Barry K."/>
            <person name="Bills G."/>
            <person name="Bluhm B.H."/>
            <person name="Cannon C."/>
            <person name="Castanera R."/>
            <person name="Culley D.E."/>
            <person name="Daum C."/>
            <person name="Ezra D."/>
            <person name="Gonzalez J.B."/>
            <person name="Henrissat B."/>
            <person name="Kuo A."/>
            <person name="Liang C."/>
            <person name="Lipzen A."/>
            <person name="Lutzoni F."/>
            <person name="Magnuson J."/>
            <person name="Mondo S."/>
            <person name="Nolan M."/>
            <person name="Ohm R."/>
            <person name="Pangilinan J."/>
            <person name="Park H.-J."/>
            <person name="Ramirez L."/>
            <person name="Alfaro M."/>
            <person name="Sun H."/>
            <person name="Tritt A."/>
            <person name="Yoshinaga Y."/>
            <person name="Zwiers L.-H."/>
            <person name="Turgeon B.G."/>
            <person name="Goodwin S.B."/>
            <person name="Spatafora J.W."/>
            <person name="Crous P.W."/>
            <person name="Grigoriev I.V."/>
        </authorList>
    </citation>
    <scope>NUCLEOTIDE SEQUENCE</scope>
    <source>
        <strain evidence="8 10">CBS 781.70</strain>
    </source>
</reference>
<evidence type="ECO:0000313" key="8">
    <source>
        <dbReference type="EMBL" id="KAF1814041.1"/>
    </source>
</evidence>
<evidence type="ECO:0000256" key="6">
    <source>
        <dbReference type="ARBA" id="ARBA00025581"/>
    </source>
</evidence>
<dbReference type="InterPro" id="IPR016656">
    <property type="entry name" value="TFIIE-bsu"/>
</dbReference>
<gene>
    <name evidence="8 10" type="ORF">P152DRAFT_457402</name>
</gene>
<dbReference type="GO" id="GO:0001097">
    <property type="term" value="F:TFIIH-class transcription factor complex binding"/>
    <property type="evidence" value="ECO:0007669"/>
    <property type="project" value="TreeGrafter"/>
</dbReference>
<comment type="subcellular location">
    <subcellularLocation>
        <location evidence="1">Nucleus</location>
    </subcellularLocation>
</comment>
<keyword evidence="9" id="KW-1185">Reference proteome</keyword>
<dbReference type="RefSeq" id="XP_033535672.1">
    <property type="nucleotide sequence ID" value="XM_033679219.1"/>
</dbReference>
<dbReference type="GO" id="GO:0003677">
    <property type="term" value="F:DNA binding"/>
    <property type="evidence" value="ECO:0007669"/>
    <property type="project" value="UniProtKB-KW"/>
</dbReference>